<protein>
    <submittedName>
        <fullName evidence="2">Uncharacterized protein</fullName>
    </submittedName>
</protein>
<reference evidence="2" key="1">
    <citation type="journal article" date="2009" name="Toxicon">
        <title>Cloning and characterization of cDNA sequences encoding for new venom peptides of the Brazilian scorpion Opisthacanthus cayaporum.</title>
        <authorList>
            <person name="Silva E.C."/>
            <person name="Camargos T.S."/>
            <person name="Maranhao A.Q."/>
            <person name="Silva-Pereira I."/>
            <person name="Silva L.P."/>
            <person name="Possani L.D."/>
            <person name="Schwartz E.F."/>
        </authorList>
    </citation>
    <scope>NUCLEOTIDE SEQUENCE</scope>
    <source>
        <tissue evidence="2">Venom gland</tissue>
    </source>
</reference>
<dbReference type="EMBL" id="FM998804">
    <property type="protein sequence ID" value="CAX51446.1"/>
    <property type="molecule type" value="mRNA"/>
</dbReference>
<evidence type="ECO:0000256" key="1">
    <source>
        <dbReference type="SAM" id="Phobius"/>
    </source>
</evidence>
<dbReference type="AlphaFoldDB" id="C5J8E1"/>
<keyword evidence="1" id="KW-0812">Transmembrane</keyword>
<keyword evidence="1" id="KW-0472">Membrane</keyword>
<feature type="transmembrane region" description="Helical" evidence="1">
    <location>
        <begin position="24"/>
        <end position="46"/>
    </location>
</feature>
<accession>C5J8E1</accession>
<keyword evidence="1" id="KW-1133">Transmembrane helix</keyword>
<proteinExistence type="evidence at transcript level"/>
<sequence length="50" mass="5790">MIRLKPARNERVDPIEEKKKAREAVIHSAFTFAFLIGLIRATSYAINQFQ</sequence>
<feature type="non-terminal residue" evidence="2">
    <location>
        <position position="50"/>
    </location>
</feature>
<name>C5J8E1_OPICY</name>
<organism evidence="2">
    <name type="scientific">Opisthacanthus cayaporum</name>
    <name type="common">South American scorpion</name>
    <dbReference type="NCBI Taxonomy" id="573324"/>
    <lineage>
        <taxon>Eukaryota</taxon>
        <taxon>Metazoa</taxon>
        <taxon>Ecdysozoa</taxon>
        <taxon>Arthropoda</taxon>
        <taxon>Chelicerata</taxon>
        <taxon>Arachnida</taxon>
        <taxon>Scorpiones</taxon>
        <taxon>Iurida</taxon>
        <taxon>Scorpionoidea</taxon>
        <taxon>Hemiscorpiidae</taxon>
        <taxon>Opisthacanthus</taxon>
    </lineage>
</organism>
<evidence type="ECO:0000313" key="2">
    <source>
        <dbReference type="EMBL" id="CAX51446.1"/>
    </source>
</evidence>